<feature type="region of interest" description="Disordered" evidence="3">
    <location>
        <begin position="129"/>
        <end position="152"/>
    </location>
</feature>
<feature type="compositionally biased region" description="Polar residues" evidence="3">
    <location>
        <begin position="77"/>
        <end position="86"/>
    </location>
</feature>
<feature type="domain" description="Tify" evidence="4">
    <location>
        <begin position="277"/>
        <end position="332"/>
    </location>
</feature>
<evidence type="ECO:0000256" key="1">
    <source>
        <dbReference type="ARBA" id="ARBA00004123"/>
    </source>
</evidence>
<dbReference type="PANTHER" id="PTHR47025:SF10">
    <property type="entry name" value="DNA-BINDING PROTEIN"/>
    <property type="match status" value="1"/>
</dbReference>
<keyword evidence="6" id="KW-1185">Reference proteome</keyword>
<comment type="subcellular location">
    <subcellularLocation>
        <location evidence="1">Nucleus</location>
    </subcellularLocation>
</comment>
<evidence type="ECO:0000256" key="3">
    <source>
        <dbReference type="SAM" id="MobiDB-lite"/>
    </source>
</evidence>
<dbReference type="AlphaFoldDB" id="A0ABD3DG72"/>
<dbReference type="Pfam" id="PF16135">
    <property type="entry name" value="TDBD"/>
    <property type="match status" value="1"/>
</dbReference>
<dbReference type="Proteomes" id="UP001632038">
    <property type="component" value="Unassembled WGS sequence"/>
</dbReference>
<protein>
    <recommendedName>
        <fullName evidence="4">Tify domain-containing protein</fullName>
    </recommendedName>
</protein>
<comment type="caution">
    <text evidence="5">The sequence shown here is derived from an EMBL/GenBank/DDBJ whole genome shotgun (WGS) entry which is preliminary data.</text>
</comment>
<gene>
    <name evidence="5" type="ORF">CASFOL_015990</name>
</gene>
<feature type="region of interest" description="Disordered" evidence="3">
    <location>
        <begin position="43"/>
        <end position="115"/>
    </location>
</feature>
<evidence type="ECO:0000313" key="5">
    <source>
        <dbReference type="EMBL" id="KAL3641022.1"/>
    </source>
</evidence>
<evidence type="ECO:0000256" key="2">
    <source>
        <dbReference type="ARBA" id="ARBA00023242"/>
    </source>
</evidence>
<organism evidence="5 6">
    <name type="scientific">Castilleja foliolosa</name>
    <dbReference type="NCBI Taxonomy" id="1961234"/>
    <lineage>
        <taxon>Eukaryota</taxon>
        <taxon>Viridiplantae</taxon>
        <taxon>Streptophyta</taxon>
        <taxon>Embryophyta</taxon>
        <taxon>Tracheophyta</taxon>
        <taxon>Spermatophyta</taxon>
        <taxon>Magnoliopsida</taxon>
        <taxon>eudicotyledons</taxon>
        <taxon>Gunneridae</taxon>
        <taxon>Pentapetalae</taxon>
        <taxon>asterids</taxon>
        <taxon>lamiids</taxon>
        <taxon>Lamiales</taxon>
        <taxon>Orobanchaceae</taxon>
        <taxon>Pedicularideae</taxon>
        <taxon>Castillejinae</taxon>
        <taxon>Castilleja</taxon>
    </lineage>
</organism>
<dbReference type="InterPro" id="IPR032308">
    <property type="entry name" value="TDBD"/>
</dbReference>
<keyword evidence="2" id="KW-0539">Nucleus</keyword>
<name>A0ABD3DG72_9LAMI</name>
<dbReference type="EMBL" id="JAVIJP010000017">
    <property type="protein sequence ID" value="KAL3641022.1"/>
    <property type="molecule type" value="Genomic_DNA"/>
</dbReference>
<evidence type="ECO:0000313" key="6">
    <source>
        <dbReference type="Proteomes" id="UP001632038"/>
    </source>
</evidence>
<reference evidence="6" key="1">
    <citation type="journal article" date="2024" name="IScience">
        <title>Strigolactones Initiate the Formation of Haustorium-like Structures in Castilleja.</title>
        <authorList>
            <person name="Buerger M."/>
            <person name="Peterson D."/>
            <person name="Chory J."/>
        </authorList>
    </citation>
    <scope>NUCLEOTIDE SEQUENCE [LARGE SCALE GENOMIC DNA]</scope>
</reference>
<evidence type="ECO:0000259" key="4">
    <source>
        <dbReference type="Pfam" id="PF16135"/>
    </source>
</evidence>
<sequence>MVDAIQKVSTSKPESRAIMPGSLPSEKPSSMLNYFVSKYQSKRNMPTSLEPGKKTFLPSKQQPYDGQGVGGPHNESVGPTTKQQPFGDQGVGGPQIESAPPTTKQQPYGGRGVSGPNIWSVGLTAKQQPFGGRGVSVPNIRSVGPTSKKGKTDHSYFKGYFSPESFGTYQEVMDALSKPVSSYSLLYESPSVHKPFVRPSADKPPLPPKRKPKANTKLKAITMPKENTKPVVRAKSSVIKSKSDYRFPKNVKDLTGTRMFDGVPVKYVLASVEKLHGTIKGEVYLCGCDSCDDSMTYTADDFENHAQCKTSHANNHIRFLNGKTIHQVVKELQGTPDHMLFDAIKTVTGSPINQEAFCAWKEKYQAAKAQT</sequence>
<feature type="region of interest" description="Disordered" evidence="3">
    <location>
        <begin position="1"/>
        <end position="29"/>
    </location>
</feature>
<dbReference type="GO" id="GO:0005634">
    <property type="term" value="C:nucleus"/>
    <property type="evidence" value="ECO:0007669"/>
    <property type="project" value="UniProtKB-SubCell"/>
</dbReference>
<accession>A0ABD3DG72</accession>
<proteinExistence type="predicted"/>
<dbReference type="PANTHER" id="PTHR47025">
    <property type="entry name" value="AUTOIMMUNE REGULATOR"/>
    <property type="match status" value="1"/>
</dbReference>